<dbReference type="AlphaFoldDB" id="A0A4U1JIJ2"/>
<name>A0A4U1JIJ2_9BACT</name>
<proteinExistence type="predicted"/>
<reference evidence="1 2" key="1">
    <citation type="submission" date="2019-04" db="EMBL/GenBank/DDBJ databases">
        <authorList>
            <person name="Li Y."/>
            <person name="Wang J."/>
        </authorList>
    </citation>
    <scope>NUCLEOTIDE SEQUENCE [LARGE SCALE GENOMIC DNA]</scope>
    <source>
        <strain evidence="1 2">DSM 14668</strain>
    </source>
</reference>
<evidence type="ECO:0000313" key="2">
    <source>
        <dbReference type="Proteomes" id="UP000309215"/>
    </source>
</evidence>
<keyword evidence="2" id="KW-1185">Reference proteome</keyword>
<organism evidence="1 2">
    <name type="scientific">Polyangium fumosum</name>
    <dbReference type="NCBI Taxonomy" id="889272"/>
    <lineage>
        <taxon>Bacteria</taxon>
        <taxon>Pseudomonadati</taxon>
        <taxon>Myxococcota</taxon>
        <taxon>Polyangia</taxon>
        <taxon>Polyangiales</taxon>
        <taxon>Polyangiaceae</taxon>
        <taxon>Polyangium</taxon>
    </lineage>
</organism>
<dbReference type="Proteomes" id="UP000309215">
    <property type="component" value="Unassembled WGS sequence"/>
</dbReference>
<accession>A0A4U1JIJ2</accession>
<sequence>MNYLERVLGLNPSADVDHQKLDDILADSKLTSLAPGKIAQIFWYARTKYIQAGETKSGTVNHAFLIGRLKSGNWFLSDQGQKPAFTLEQPDLPSLIKELKKAASEGRSWLDTSPTATRQLLTFAGIRIIGSPADMQKSLEQGQKDMVPAGKFLAEVDTGSITPGEKINAKAFVGSVTGTDPTAARSLFAGQSDSGFLIGEMPVGIYNVYTTTELFFEANLRGNIDVADSSKGLLVASPPIFEHAWLQLACSKVWAANLLKVY</sequence>
<comment type="caution">
    <text evidence="1">The sequence shown here is derived from an EMBL/GenBank/DDBJ whole genome shotgun (WGS) entry which is preliminary data.</text>
</comment>
<dbReference type="RefSeq" id="WP_136927778.1">
    <property type="nucleotide sequence ID" value="NZ_SSMQ01000003.1"/>
</dbReference>
<evidence type="ECO:0000313" key="1">
    <source>
        <dbReference type="EMBL" id="TKD12478.1"/>
    </source>
</evidence>
<protein>
    <submittedName>
        <fullName evidence="1">Uncharacterized protein</fullName>
    </submittedName>
</protein>
<gene>
    <name evidence="1" type="ORF">E8A74_05120</name>
</gene>
<dbReference type="EMBL" id="SSMQ01000003">
    <property type="protein sequence ID" value="TKD12478.1"/>
    <property type="molecule type" value="Genomic_DNA"/>
</dbReference>